<dbReference type="InterPro" id="IPR001229">
    <property type="entry name" value="Jacalin-like_lectin_dom"/>
</dbReference>
<proteinExistence type="predicted"/>
<dbReference type="Pfam" id="PF12044">
    <property type="entry name" value="Metallopep"/>
    <property type="match status" value="1"/>
</dbReference>
<dbReference type="InterPro" id="IPR036404">
    <property type="entry name" value="Jacalin-like_lectin_dom_sf"/>
</dbReference>
<sequence>MAAHLWSAFTAENMYRNGFGRRSFRFEEEWQQGSLSKRDIDMRQMRSEAKVHVVRSKKTVAEIRDLNVAQQWQPAQRKGDLWSWALDDMVDYFKPEPGVTHNCAVLLLDSHWDTQNQVIRGHAALGGNGRGIGLGIFGSHALHTYPSCLEDVVPAMTDCTKTNTQVVASDCGDDSSQHWQAMCIGIGAHLHEVGHVFGCPHQSKGVMLRDYGMFNRTFLTKEPYSTKTKQPGLQPCLPEHECSWHRLDALRFRSHPCFKLVTDQLPCSEDGIQVWAIDQGRLFITAKSGVSFIEIRPEGEEFCNAWIEYAEGPEGYPKQVMLTESDIRNRLTSELRTRKIKLEIFSHAGGKFELQDINKAVAKIKLPKGATGWHGPKFGHGDQPGTKAQDLIFPHSWDQKMMLVAVKIYYGMAVDGLEFLYENNTSHLFGKVGPNEHLFTLDTRQAETISGFYVRAGVWVDGIEVLTSLGRRSGVFGNAMGGSGQTLMPPRGYRIAGISGSCGPFVDSFGLIIMR</sequence>
<dbReference type="AlphaFoldDB" id="A0A8H3IAJ0"/>
<dbReference type="SUPFAM" id="SSF51101">
    <property type="entry name" value="Mannose-binding lectins"/>
    <property type="match status" value="1"/>
</dbReference>
<dbReference type="OrthoDB" id="74460at2759"/>
<dbReference type="PANTHER" id="PTHR21054">
    <property type="entry name" value="ZINC METALLOPROTEINASE-RELATED"/>
    <property type="match status" value="1"/>
</dbReference>
<name>A0A8H3IAJ0_9LECA</name>
<gene>
    <name evidence="2" type="ORF">GOMPHAMPRED_007962</name>
</gene>
<keyword evidence="3" id="KW-1185">Reference proteome</keyword>
<feature type="domain" description="Jacalin-type lectin" evidence="1">
    <location>
        <begin position="372"/>
        <end position="515"/>
    </location>
</feature>
<evidence type="ECO:0000313" key="3">
    <source>
        <dbReference type="Proteomes" id="UP000664169"/>
    </source>
</evidence>
<dbReference type="Pfam" id="PF01419">
    <property type="entry name" value="Jacalin"/>
    <property type="match status" value="1"/>
</dbReference>
<organism evidence="2 3">
    <name type="scientific">Gomphillus americanus</name>
    <dbReference type="NCBI Taxonomy" id="1940652"/>
    <lineage>
        <taxon>Eukaryota</taxon>
        <taxon>Fungi</taxon>
        <taxon>Dikarya</taxon>
        <taxon>Ascomycota</taxon>
        <taxon>Pezizomycotina</taxon>
        <taxon>Lecanoromycetes</taxon>
        <taxon>OSLEUM clade</taxon>
        <taxon>Ostropomycetidae</taxon>
        <taxon>Ostropales</taxon>
        <taxon>Graphidaceae</taxon>
        <taxon>Gomphilloideae</taxon>
        <taxon>Gomphillus</taxon>
    </lineage>
</organism>
<protein>
    <recommendedName>
        <fullName evidence="1">Jacalin-type lectin domain-containing protein</fullName>
    </recommendedName>
</protein>
<dbReference type="PANTHER" id="PTHR21054:SF2">
    <property type="entry name" value="MIP04191P"/>
    <property type="match status" value="1"/>
</dbReference>
<dbReference type="GO" id="GO:0005737">
    <property type="term" value="C:cytoplasm"/>
    <property type="evidence" value="ECO:0007669"/>
    <property type="project" value="TreeGrafter"/>
</dbReference>
<dbReference type="InterPro" id="IPR021917">
    <property type="entry name" value="Unchr_Zn-peptidase-like"/>
</dbReference>
<evidence type="ECO:0000313" key="2">
    <source>
        <dbReference type="EMBL" id="CAF9913555.1"/>
    </source>
</evidence>
<evidence type="ECO:0000259" key="1">
    <source>
        <dbReference type="PROSITE" id="PS51752"/>
    </source>
</evidence>
<accession>A0A8H3IAJ0</accession>
<reference evidence="2" key="1">
    <citation type="submission" date="2021-03" db="EMBL/GenBank/DDBJ databases">
        <authorList>
            <person name="Tagirdzhanova G."/>
        </authorList>
    </citation>
    <scope>NUCLEOTIDE SEQUENCE</scope>
</reference>
<dbReference type="Proteomes" id="UP000664169">
    <property type="component" value="Unassembled WGS sequence"/>
</dbReference>
<comment type="caution">
    <text evidence="2">The sequence shown here is derived from an EMBL/GenBank/DDBJ whole genome shotgun (WGS) entry which is preliminary data.</text>
</comment>
<dbReference type="PROSITE" id="PS51752">
    <property type="entry name" value="JACALIN_LECTIN"/>
    <property type="match status" value="1"/>
</dbReference>
<dbReference type="Gene3D" id="2.100.10.30">
    <property type="entry name" value="Jacalin-like lectin domain"/>
    <property type="match status" value="1"/>
</dbReference>
<dbReference type="EMBL" id="CAJPDQ010000008">
    <property type="protein sequence ID" value="CAF9913555.1"/>
    <property type="molecule type" value="Genomic_DNA"/>
</dbReference>
<dbReference type="InterPro" id="IPR053002">
    <property type="entry name" value="Metalloproteinase_M10B"/>
</dbReference>